<comment type="caution">
    <text evidence="2">The sequence shown here is derived from an EMBL/GenBank/DDBJ whole genome shotgun (WGS) entry which is preliminary data.</text>
</comment>
<dbReference type="PANTHER" id="PTHR46390">
    <property type="entry name" value="MANNOSE-1-PHOSPHATE GUANYLYLTRANSFERASE"/>
    <property type="match status" value="1"/>
</dbReference>
<evidence type="ECO:0000313" key="3">
    <source>
        <dbReference type="Proteomes" id="UP000611723"/>
    </source>
</evidence>
<dbReference type="Gene3D" id="2.60.120.10">
    <property type="entry name" value="Jelly Rolls"/>
    <property type="match status" value="1"/>
</dbReference>
<dbReference type="RefSeq" id="WP_201430123.1">
    <property type="nucleotide sequence ID" value="NZ_JAEQBW010000001.1"/>
</dbReference>
<dbReference type="PANTHER" id="PTHR46390:SF1">
    <property type="entry name" value="MANNOSE-1-PHOSPHATE GUANYLYLTRANSFERASE"/>
    <property type="match status" value="1"/>
</dbReference>
<dbReference type="SUPFAM" id="SSF51182">
    <property type="entry name" value="RmlC-like cupins"/>
    <property type="match status" value="1"/>
</dbReference>
<dbReference type="GO" id="GO:0009298">
    <property type="term" value="P:GDP-mannose biosynthetic process"/>
    <property type="evidence" value="ECO:0007669"/>
    <property type="project" value="TreeGrafter"/>
</dbReference>
<name>A0A935C9V2_9BACT</name>
<dbReference type="InterPro" id="IPR001538">
    <property type="entry name" value="Man6P_isomerase-2_C"/>
</dbReference>
<evidence type="ECO:0000313" key="2">
    <source>
        <dbReference type="EMBL" id="MBK6264463.1"/>
    </source>
</evidence>
<dbReference type="EMBL" id="JAEQBW010000001">
    <property type="protein sequence ID" value="MBK6264463.1"/>
    <property type="molecule type" value="Genomic_DNA"/>
</dbReference>
<dbReference type="AlphaFoldDB" id="A0A935C9V2"/>
<dbReference type="InterPro" id="IPR051161">
    <property type="entry name" value="Mannose-6P_isomerase_type2"/>
</dbReference>
<dbReference type="Proteomes" id="UP000611723">
    <property type="component" value="Unassembled WGS sequence"/>
</dbReference>
<accession>A0A935C9V2</accession>
<dbReference type="GO" id="GO:0004475">
    <property type="term" value="F:mannose-1-phosphate guanylyltransferase (GTP) activity"/>
    <property type="evidence" value="ECO:0007669"/>
    <property type="project" value="TreeGrafter"/>
</dbReference>
<dbReference type="Pfam" id="PF01050">
    <property type="entry name" value="MannoseP_isomer"/>
    <property type="match status" value="1"/>
</dbReference>
<gene>
    <name evidence="2" type="ORF">JKA74_05390</name>
</gene>
<organism evidence="2 3">
    <name type="scientific">Marivirga aurantiaca</name>
    <dbReference type="NCBI Taxonomy" id="2802615"/>
    <lineage>
        <taxon>Bacteria</taxon>
        <taxon>Pseudomonadati</taxon>
        <taxon>Bacteroidota</taxon>
        <taxon>Cytophagia</taxon>
        <taxon>Cytophagales</taxon>
        <taxon>Marivirgaceae</taxon>
        <taxon>Marivirga</taxon>
    </lineage>
</organism>
<proteinExistence type="predicted"/>
<keyword evidence="3" id="KW-1185">Reference proteome</keyword>
<dbReference type="InterPro" id="IPR014710">
    <property type="entry name" value="RmlC-like_jellyroll"/>
</dbReference>
<reference evidence="2" key="1">
    <citation type="submission" date="2021-01" db="EMBL/GenBank/DDBJ databases">
        <title>Marivirga aurantiaca sp. nov., isolated from intertidal surface sediments.</title>
        <authorList>
            <person name="Zhang M."/>
        </authorList>
    </citation>
    <scope>NUCLEOTIDE SEQUENCE</scope>
    <source>
        <strain evidence="2">S37H4</strain>
    </source>
</reference>
<dbReference type="InterPro" id="IPR011051">
    <property type="entry name" value="RmlC_Cupin_sf"/>
</dbReference>
<evidence type="ECO:0000259" key="1">
    <source>
        <dbReference type="Pfam" id="PF01050"/>
    </source>
</evidence>
<protein>
    <recommendedName>
        <fullName evidence="1">Mannose-6-phosphate isomerase type II C-terminal domain-containing protein</fullName>
    </recommendedName>
</protein>
<dbReference type="GO" id="GO:0005976">
    <property type="term" value="P:polysaccharide metabolic process"/>
    <property type="evidence" value="ECO:0007669"/>
    <property type="project" value="InterPro"/>
</dbReference>
<feature type="domain" description="Mannose-6-phosphate isomerase type II C-terminal" evidence="1">
    <location>
        <begin position="13"/>
        <end position="115"/>
    </location>
</feature>
<sequence length="125" mass="14290">MKSKAKTYTRNDVNVYKDSGSWGQFEQYCHKEPCTVKLINIKAGKELSLQYHENRSEFWKIISGDPILVIGDMIIEGQKDDEFFIPTLTEHQIITQGKPATILEIAYGVFEEADTERSIKESTSV</sequence>